<feature type="compositionally biased region" description="Polar residues" evidence="1">
    <location>
        <begin position="108"/>
        <end position="130"/>
    </location>
</feature>
<comment type="caution">
    <text evidence="2">The sequence shown here is derived from an EMBL/GenBank/DDBJ whole genome shotgun (WGS) entry which is preliminary data.</text>
</comment>
<proteinExistence type="predicted"/>
<accession>A0ABR1Y5B5</accession>
<name>A0ABR1Y5B5_9PEZI</name>
<evidence type="ECO:0000256" key="1">
    <source>
        <dbReference type="SAM" id="MobiDB-lite"/>
    </source>
</evidence>
<protein>
    <submittedName>
        <fullName evidence="2">Uncharacterized protein</fullName>
    </submittedName>
</protein>
<organism evidence="2 3">
    <name type="scientific">Phyllosticta citrichinensis</name>
    <dbReference type="NCBI Taxonomy" id="1130410"/>
    <lineage>
        <taxon>Eukaryota</taxon>
        <taxon>Fungi</taxon>
        <taxon>Dikarya</taxon>
        <taxon>Ascomycota</taxon>
        <taxon>Pezizomycotina</taxon>
        <taxon>Dothideomycetes</taxon>
        <taxon>Dothideomycetes incertae sedis</taxon>
        <taxon>Botryosphaeriales</taxon>
        <taxon>Phyllostictaceae</taxon>
        <taxon>Phyllosticta</taxon>
    </lineage>
</organism>
<keyword evidence="3" id="KW-1185">Reference proteome</keyword>
<reference evidence="2 3" key="1">
    <citation type="journal article" date="2022" name="G3 (Bethesda)">
        <title>Enemy or ally: a genomic approach to elucidate the lifestyle of Phyllosticta citrichinaensis.</title>
        <authorList>
            <person name="Buijs V.A."/>
            <person name="Groenewald J.Z."/>
            <person name="Haridas S."/>
            <person name="LaButti K.M."/>
            <person name="Lipzen A."/>
            <person name="Martin F.M."/>
            <person name="Barry K."/>
            <person name="Grigoriev I.V."/>
            <person name="Crous P.W."/>
            <person name="Seidl M.F."/>
        </authorList>
    </citation>
    <scope>NUCLEOTIDE SEQUENCE [LARGE SCALE GENOMIC DNA]</scope>
    <source>
        <strain evidence="2 3">CBS 129764</strain>
    </source>
</reference>
<evidence type="ECO:0000313" key="3">
    <source>
        <dbReference type="Proteomes" id="UP001456524"/>
    </source>
</evidence>
<gene>
    <name evidence="2" type="ORF">IWX90DRAFT_412578</name>
</gene>
<evidence type="ECO:0000313" key="2">
    <source>
        <dbReference type="EMBL" id="KAK8176124.1"/>
    </source>
</evidence>
<sequence>MRTVQSSYPYDWSSSARELFEWAMSQGLEKFPVGNTSTGKTESLQALHGGFHHSYPEFYPARTRMNAPWLLDVSCFHNSTSGNQTASEQEEYLRAALKQIDEALDKNQQSPKLLSHTSSIDPAATTSNKPVSVKRKRKNNVQPEDPTHGKRARRPAAIAAGDKVTQQYNNKELDELLNSSKVTTQGTQESITSGDEPPKPLMYQNPSNIYMRLSNDPPSTRRLIADVDEGYCYTTSMWKMAGMSTADVDRQSFYLREQEDSLESPNILCLPHVLWKQVVLQLLFLLQVPSSPPPMCSP</sequence>
<feature type="region of interest" description="Disordered" evidence="1">
    <location>
        <begin position="108"/>
        <end position="156"/>
    </location>
</feature>
<dbReference type="Proteomes" id="UP001456524">
    <property type="component" value="Unassembled WGS sequence"/>
</dbReference>
<dbReference type="EMBL" id="JBBWUH010000002">
    <property type="protein sequence ID" value="KAK8176124.1"/>
    <property type="molecule type" value="Genomic_DNA"/>
</dbReference>